<keyword evidence="1" id="KW-1133">Transmembrane helix</keyword>
<dbReference type="Pfam" id="PF07811">
    <property type="entry name" value="TadE"/>
    <property type="match status" value="1"/>
</dbReference>
<protein>
    <submittedName>
        <fullName evidence="3">Pilus assembly protein</fullName>
    </submittedName>
</protein>
<dbReference type="InterPro" id="IPR012495">
    <property type="entry name" value="TadE-like_dom"/>
</dbReference>
<keyword evidence="4" id="KW-1185">Reference proteome</keyword>
<evidence type="ECO:0000313" key="4">
    <source>
        <dbReference type="Proteomes" id="UP001218579"/>
    </source>
</evidence>
<name>A0ABT5HLS1_9CAUL</name>
<proteinExistence type="predicted"/>
<keyword evidence="1" id="KW-0812">Transmembrane</keyword>
<keyword evidence="1" id="KW-0472">Membrane</keyword>
<evidence type="ECO:0000313" key="3">
    <source>
        <dbReference type="EMBL" id="MDC7677127.1"/>
    </source>
</evidence>
<accession>A0ABT5HLS1</accession>
<dbReference type="Proteomes" id="UP001218579">
    <property type="component" value="Unassembled WGS sequence"/>
</dbReference>
<evidence type="ECO:0000256" key="1">
    <source>
        <dbReference type="SAM" id="Phobius"/>
    </source>
</evidence>
<comment type="caution">
    <text evidence="3">The sequence shown here is derived from an EMBL/GenBank/DDBJ whole genome shotgun (WGS) entry which is preliminary data.</text>
</comment>
<feature type="domain" description="TadE-like" evidence="2">
    <location>
        <begin position="30"/>
        <end position="72"/>
    </location>
</feature>
<evidence type="ECO:0000259" key="2">
    <source>
        <dbReference type="Pfam" id="PF07811"/>
    </source>
</evidence>
<gene>
    <name evidence="3" type="ORF">PQU98_13360</name>
</gene>
<dbReference type="EMBL" id="JAQQKV010000002">
    <property type="protein sequence ID" value="MDC7677127.1"/>
    <property type="molecule type" value="Genomic_DNA"/>
</dbReference>
<organism evidence="3 4">
    <name type="scientific">Asticcacaulis machinosus</name>
    <dbReference type="NCBI Taxonomy" id="2984211"/>
    <lineage>
        <taxon>Bacteria</taxon>
        <taxon>Pseudomonadati</taxon>
        <taxon>Pseudomonadota</taxon>
        <taxon>Alphaproteobacteria</taxon>
        <taxon>Caulobacterales</taxon>
        <taxon>Caulobacteraceae</taxon>
        <taxon>Asticcacaulis</taxon>
    </lineage>
</organism>
<sequence length="188" mass="20721">MMLGKYRKTLQRIRARAMARAMAGVRDRKGAVAVEFALIAIPFIMLIFGCLELALFIIVSVLLDNATQSAAREIRMGILTGENSDATSFRQQICDNMGWVAATCMSDLQIDVETFDNFALVDMTPPIEDGEFEEANFSYDLGGSSQIQLVSAYYSYTLMTPLLNAGMSTLSNGDAVLTTQVVFRNEPF</sequence>
<dbReference type="RefSeq" id="WP_272745431.1">
    <property type="nucleotide sequence ID" value="NZ_JAQQKV010000002.1"/>
</dbReference>
<feature type="transmembrane region" description="Helical" evidence="1">
    <location>
        <begin position="36"/>
        <end position="63"/>
    </location>
</feature>
<reference evidence="3 4" key="1">
    <citation type="submission" date="2023-01" db="EMBL/GenBank/DDBJ databases">
        <title>Novel species of the genus Asticcacaulis isolated from rivers.</title>
        <authorList>
            <person name="Lu H."/>
        </authorList>
    </citation>
    <scope>NUCLEOTIDE SEQUENCE [LARGE SCALE GENOMIC DNA]</scope>
    <source>
        <strain evidence="3 4">LKC15W</strain>
    </source>
</reference>